<dbReference type="AlphaFoldDB" id="A0A9D4B168"/>
<dbReference type="EMBL" id="JAHDVG010000474">
    <property type="protein sequence ID" value="KAH1176969.1"/>
    <property type="molecule type" value="Genomic_DNA"/>
</dbReference>
<evidence type="ECO:0000313" key="2">
    <source>
        <dbReference type="EMBL" id="KAH1176969.1"/>
    </source>
</evidence>
<evidence type="ECO:0000313" key="3">
    <source>
        <dbReference type="Proteomes" id="UP000827986"/>
    </source>
</evidence>
<name>A0A9D4B168_9SAUR</name>
<dbReference type="Proteomes" id="UP000827986">
    <property type="component" value="Unassembled WGS sequence"/>
</dbReference>
<reference evidence="2" key="1">
    <citation type="submission" date="2021-09" db="EMBL/GenBank/DDBJ databases">
        <title>The genome of Mauremys mutica provides insights into the evolution of semi-aquatic lifestyle.</title>
        <authorList>
            <person name="Gong S."/>
            <person name="Gao Y."/>
        </authorList>
    </citation>
    <scope>NUCLEOTIDE SEQUENCE</scope>
    <source>
        <strain evidence="2">MM-2020</strain>
        <tissue evidence="2">Muscle</tissue>
    </source>
</reference>
<keyword evidence="3" id="KW-1185">Reference proteome</keyword>
<accession>A0A9D4B168</accession>
<comment type="caution">
    <text evidence="2">The sequence shown here is derived from an EMBL/GenBank/DDBJ whole genome shotgun (WGS) entry which is preliminary data.</text>
</comment>
<proteinExistence type="predicted"/>
<gene>
    <name evidence="2" type="ORF">KIL84_010671</name>
</gene>
<feature type="region of interest" description="Disordered" evidence="1">
    <location>
        <begin position="1"/>
        <end position="25"/>
    </location>
</feature>
<evidence type="ECO:0000256" key="1">
    <source>
        <dbReference type="SAM" id="MobiDB-lite"/>
    </source>
</evidence>
<protein>
    <submittedName>
        <fullName evidence="2">Uncharacterized protein</fullName>
    </submittedName>
</protein>
<sequence length="76" mass="8166">MRRPHLEGSVLQQAEEPASAVQQTGSHWLAPWHRKQVKAGRLQGCTGVDPSAMGSLSREPAAHCLANKLGEEPTLA</sequence>
<organism evidence="2 3">
    <name type="scientific">Mauremys mutica</name>
    <name type="common">yellowpond turtle</name>
    <dbReference type="NCBI Taxonomy" id="74926"/>
    <lineage>
        <taxon>Eukaryota</taxon>
        <taxon>Metazoa</taxon>
        <taxon>Chordata</taxon>
        <taxon>Craniata</taxon>
        <taxon>Vertebrata</taxon>
        <taxon>Euteleostomi</taxon>
        <taxon>Archelosauria</taxon>
        <taxon>Testudinata</taxon>
        <taxon>Testudines</taxon>
        <taxon>Cryptodira</taxon>
        <taxon>Durocryptodira</taxon>
        <taxon>Testudinoidea</taxon>
        <taxon>Geoemydidae</taxon>
        <taxon>Geoemydinae</taxon>
        <taxon>Mauremys</taxon>
    </lineage>
</organism>